<evidence type="ECO:0000259" key="5">
    <source>
        <dbReference type="Pfam" id="PF14257"/>
    </source>
</evidence>
<evidence type="ECO:0000256" key="3">
    <source>
        <dbReference type="SAM" id="Phobius"/>
    </source>
</evidence>
<name>A0A4Y9A8M4_9BACI</name>
<accession>A0A4Y9A8M4</accession>
<dbReference type="Pfam" id="PF14257">
    <property type="entry name" value="DUF4349"/>
    <property type="match status" value="1"/>
</dbReference>
<evidence type="ECO:0000313" key="6">
    <source>
        <dbReference type="EMBL" id="TFJ91775.1"/>
    </source>
</evidence>
<comment type="caution">
    <text evidence="6">The sequence shown here is derived from an EMBL/GenBank/DDBJ whole genome shotgun (WGS) entry which is preliminary data.</text>
</comment>
<feature type="compositionally biased region" description="Polar residues" evidence="2">
    <location>
        <begin position="60"/>
        <end position="76"/>
    </location>
</feature>
<sequence>MMKKGLLILIITSIGLLAAACSNESKDSESTADRANMGTEKFTTENNSVTDTDVAENGHESASSDTDRQGSNASDSNAEDTAPQADESTQADRKIIYTANLRIEVADYQDTVGAIQAEVSDRGGYIVESNMHEGTEKGTTTGQVTARVPQDQFEEFVETVKNGSKKVVDSSTSGRDVTEEFVDLESRLESKRVVEERLQSFMEEADKTEDLLKISDDLSTVQQEIEEITGRMTYLENKIDLATVTIQIEENNVAISSEDDLNTWEKTKQQFMQSINFLLAAFSGFVVFIVGNLPVLMIVGIIGIAVSWVIRKWQKSHPKS</sequence>
<feature type="transmembrane region" description="Helical" evidence="3">
    <location>
        <begin position="277"/>
        <end position="310"/>
    </location>
</feature>
<dbReference type="Proteomes" id="UP000298484">
    <property type="component" value="Unassembled WGS sequence"/>
</dbReference>
<proteinExistence type="predicted"/>
<evidence type="ECO:0000256" key="4">
    <source>
        <dbReference type="SAM" id="SignalP"/>
    </source>
</evidence>
<feature type="region of interest" description="Disordered" evidence="2">
    <location>
        <begin position="25"/>
        <end position="91"/>
    </location>
</feature>
<reference evidence="6 7" key="1">
    <citation type="submission" date="2019-03" db="EMBL/GenBank/DDBJ databases">
        <title>Genome sequence of Lentibacillus salicampi ATCC BAA-719.</title>
        <authorList>
            <person name="Maclea K.S."/>
            <person name="Simoes Junior M."/>
        </authorList>
    </citation>
    <scope>NUCLEOTIDE SEQUENCE [LARGE SCALE GENOMIC DNA]</scope>
    <source>
        <strain evidence="6 7">ATCC BAA-719</strain>
    </source>
</reference>
<dbReference type="OrthoDB" id="5381491at2"/>
<feature type="signal peptide" evidence="4">
    <location>
        <begin position="1"/>
        <end position="18"/>
    </location>
</feature>
<dbReference type="AlphaFoldDB" id="A0A4Y9A8M4"/>
<dbReference type="EMBL" id="SRHY01000039">
    <property type="protein sequence ID" value="TFJ91775.1"/>
    <property type="molecule type" value="Genomic_DNA"/>
</dbReference>
<evidence type="ECO:0000256" key="1">
    <source>
        <dbReference type="SAM" id="Coils"/>
    </source>
</evidence>
<keyword evidence="3" id="KW-1133">Transmembrane helix</keyword>
<gene>
    <name evidence="6" type="ORF">E4U82_15825</name>
</gene>
<keyword evidence="1" id="KW-0175">Coiled coil</keyword>
<dbReference type="PROSITE" id="PS51257">
    <property type="entry name" value="PROKAR_LIPOPROTEIN"/>
    <property type="match status" value="1"/>
</dbReference>
<organism evidence="6 7">
    <name type="scientific">Lentibacillus salicampi</name>
    <dbReference type="NCBI Taxonomy" id="175306"/>
    <lineage>
        <taxon>Bacteria</taxon>
        <taxon>Bacillati</taxon>
        <taxon>Bacillota</taxon>
        <taxon>Bacilli</taxon>
        <taxon>Bacillales</taxon>
        <taxon>Bacillaceae</taxon>
        <taxon>Lentibacillus</taxon>
    </lineage>
</organism>
<keyword evidence="3" id="KW-0472">Membrane</keyword>
<dbReference type="InterPro" id="IPR025645">
    <property type="entry name" value="DUF4349"/>
</dbReference>
<evidence type="ECO:0000256" key="2">
    <source>
        <dbReference type="SAM" id="MobiDB-lite"/>
    </source>
</evidence>
<feature type="coiled-coil region" evidence="1">
    <location>
        <begin position="191"/>
        <end position="238"/>
    </location>
</feature>
<keyword evidence="7" id="KW-1185">Reference proteome</keyword>
<keyword evidence="4" id="KW-0732">Signal</keyword>
<evidence type="ECO:0000313" key="7">
    <source>
        <dbReference type="Proteomes" id="UP000298484"/>
    </source>
</evidence>
<protein>
    <submittedName>
        <fullName evidence="6">DUF4349 domain-containing protein</fullName>
    </submittedName>
</protein>
<feature type="chain" id="PRO_5039297193" evidence="4">
    <location>
        <begin position="19"/>
        <end position="320"/>
    </location>
</feature>
<keyword evidence="3" id="KW-0812">Transmembrane</keyword>
<feature type="domain" description="DUF4349" evidence="5">
    <location>
        <begin position="93"/>
        <end position="306"/>
    </location>
</feature>